<feature type="domain" description="UspA" evidence="4">
    <location>
        <begin position="158"/>
        <end position="294"/>
    </location>
</feature>
<organism evidence="5 6">
    <name type="scientific">Actinokineospora iranica</name>
    <dbReference type="NCBI Taxonomy" id="1271860"/>
    <lineage>
        <taxon>Bacteria</taxon>
        <taxon>Bacillati</taxon>
        <taxon>Actinomycetota</taxon>
        <taxon>Actinomycetes</taxon>
        <taxon>Pseudonocardiales</taxon>
        <taxon>Pseudonocardiaceae</taxon>
        <taxon>Actinokineospora</taxon>
    </lineage>
</organism>
<dbReference type="Gene3D" id="3.40.50.620">
    <property type="entry name" value="HUPs"/>
    <property type="match status" value="2"/>
</dbReference>
<dbReference type="Proteomes" id="UP000199501">
    <property type="component" value="Unassembled WGS sequence"/>
</dbReference>
<name>A0A1G6J4C0_9PSEU</name>
<proteinExistence type="inferred from homology"/>
<dbReference type="RefSeq" id="WP_091447190.1">
    <property type="nucleotide sequence ID" value="NZ_FMZZ01000001.1"/>
</dbReference>
<dbReference type="OrthoDB" id="3404132at2"/>
<evidence type="ECO:0000313" key="6">
    <source>
        <dbReference type="Proteomes" id="UP000199501"/>
    </source>
</evidence>
<accession>A0A1G6J4C0</accession>
<dbReference type="InterPro" id="IPR006015">
    <property type="entry name" value="Universal_stress_UspA"/>
</dbReference>
<dbReference type="InterPro" id="IPR014729">
    <property type="entry name" value="Rossmann-like_a/b/a_fold"/>
</dbReference>
<dbReference type="PRINTS" id="PR01438">
    <property type="entry name" value="UNVRSLSTRESS"/>
</dbReference>
<dbReference type="GO" id="GO:0005524">
    <property type="term" value="F:ATP binding"/>
    <property type="evidence" value="ECO:0007669"/>
    <property type="project" value="UniProtKB-KW"/>
</dbReference>
<keyword evidence="3" id="KW-0067">ATP-binding</keyword>
<feature type="domain" description="UspA" evidence="4">
    <location>
        <begin position="9"/>
        <end position="150"/>
    </location>
</feature>
<evidence type="ECO:0000256" key="2">
    <source>
        <dbReference type="ARBA" id="ARBA00022741"/>
    </source>
</evidence>
<protein>
    <submittedName>
        <fullName evidence="5">Nucleotide-binding universal stress protein, UspA family</fullName>
    </submittedName>
</protein>
<evidence type="ECO:0000313" key="5">
    <source>
        <dbReference type="EMBL" id="SDC13459.1"/>
    </source>
</evidence>
<dbReference type="InterPro" id="IPR006016">
    <property type="entry name" value="UspA"/>
</dbReference>
<keyword evidence="2" id="KW-0547">Nucleotide-binding</keyword>
<reference evidence="6" key="1">
    <citation type="submission" date="2016-10" db="EMBL/GenBank/DDBJ databases">
        <authorList>
            <person name="Varghese N."/>
            <person name="Submissions S."/>
        </authorList>
    </citation>
    <scope>NUCLEOTIDE SEQUENCE [LARGE SCALE GENOMIC DNA]</scope>
    <source>
        <strain evidence="6">IBRC-M 10403</strain>
    </source>
</reference>
<evidence type="ECO:0000256" key="1">
    <source>
        <dbReference type="ARBA" id="ARBA00008791"/>
    </source>
</evidence>
<sequence>MTALTTGAVVVGYDGSTGSRDAVAWAAAEAGNRARPLVVARVVEPQWPVTGFPMTVTHDFAFDQDLLRNAANTELTEAADETRDAHPGLEVVPVLLDGPPVRLLAALVDDTAATLLVLGSSGASGAAGALLGSTATTLVRSPDTPTVVVRGASHATGPVVVGVDGSPTSERALGFALDHAARHGAELVAVHAWSDRPIDAVLSALFRAEGDNRPIDAAELLVNDQLRRWSDDYPTVPVRALHKTDRPAHALLEEATDARLLVVGSHGRGALTRLVTGSVSHAVVHRSPCPVAVVGPAHENPATEQAPESVDLG</sequence>
<dbReference type="EMBL" id="FMZZ01000001">
    <property type="protein sequence ID" value="SDC13459.1"/>
    <property type="molecule type" value="Genomic_DNA"/>
</dbReference>
<dbReference type="Pfam" id="PF00582">
    <property type="entry name" value="Usp"/>
    <property type="match status" value="2"/>
</dbReference>
<dbReference type="STRING" id="1271860.SAMN05216174_101226"/>
<comment type="similarity">
    <text evidence="1">Belongs to the universal stress protein A family.</text>
</comment>
<dbReference type="PANTHER" id="PTHR46268">
    <property type="entry name" value="STRESS RESPONSE PROTEIN NHAX"/>
    <property type="match status" value="1"/>
</dbReference>
<dbReference type="AlphaFoldDB" id="A0A1G6J4C0"/>
<evidence type="ECO:0000259" key="4">
    <source>
        <dbReference type="Pfam" id="PF00582"/>
    </source>
</evidence>
<evidence type="ECO:0000256" key="3">
    <source>
        <dbReference type="ARBA" id="ARBA00022840"/>
    </source>
</evidence>
<dbReference type="PANTHER" id="PTHR46268:SF27">
    <property type="entry name" value="UNIVERSAL STRESS PROTEIN RV2623"/>
    <property type="match status" value="1"/>
</dbReference>
<gene>
    <name evidence="5" type="ORF">SAMN05216174_101226</name>
</gene>
<keyword evidence="6" id="KW-1185">Reference proteome</keyword>
<dbReference type="SUPFAM" id="SSF52402">
    <property type="entry name" value="Adenine nucleotide alpha hydrolases-like"/>
    <property type="match status" value="2"/>
</dbReference>